<evidence type="ECO:0000256" key="1">
    <source>
        <dbReference type="ARBA" id="ARBA00009463"/>
    </source>
</evidence>
<evidence type="ECO:0000259" key="2">
    <source>
        <dbReference type="Pfam" id="PF02737"/>
    </source>
</evidence>
<evidence type="ECO:0000313" key="3">
    <source>
        <dbReference type="EMBL" id="GAA4728745.1"/>
    </source>
</evidence>
<comment type="similarity">
    <text evidence="1">Belongs to the 3-hydroxyacyl-CoA dehydrogenase family.</text>
</comment>
<accession>A0ABP8YIL5</accession>
<dbReference type="SUPFAM" id="SSF51735">
    <property type="entry name" value="NAD(P)-binding Rossmann-fold domains"/>
    <property type="match status" value="1"/>
</dbReference>
<dbReference type="EMBL" id="BAABKN010000006">
    <property type="protein sequence ID" value="GAA4728745.1"/>
    <property type="molecule type" value="Genomic_DNA"/>
</dbReference>
<evidence type="ECO:0000313" key="4">
    <source>
        <dbReference type="Proteomes" id="UP001499882"/>
    </source>
</evidence>
<sequence>MSVVVVEITDAAAGAAKDRTRQSLDKAASRGKITEETAVATLQRISFATDLGMLKDRDLVVEAASEREDVKLDPFWQVGRLLENDEAILACNTSSIPIVKLGAVSGRADRVMGVHFFMRAS</sequence>
<dbReference type="Pfam" id="PF02737">
    <property type="entry name" value="3HCDH_N"/>
    <property type="match status" value="1"/>
</dbReference>
<reference evidence="4" key="1">
    <citation type="journal article" date="2019" name="Int. J. Syst. Evol. Microbiol.">
        <title>The Global Catalogue of Microorganisms (GCM) 10K type strain sequencing project: providing services to taxonomists for standard genome sequencing and annotation.</title>
        <authorList>
            <consortium name="The Broad Institute Genomics Platform"/>
            <consortium name="The Broad Institute Genome Sequencing Center for Infectious Disease"/>
            <person name="Wu L."/>
            <person name="Ma J."/>
        </authorList>
    </citation>
    <scope>NUCLEOTIDE SEQUENCE [LARGE SCALE GENOMIC DNA]</scope>
    <source>
        <strain evidence="4">JCM 18532</strain>
    </source>
</reference>
<dbReference type="Gene3D" id="3.40.50.720">
    <property type="entry name" value="NAD(P)-binding Rossmann-like Domain"/>
    <property type="match status" value="1"/>
</dbReference>
<dbReference type="InterPro" id="IPR036291">
    <property type="entry name" value="NAD(P)-bd_dom_sf"/>
</dbReference>
<comment type="caution">
    <text evidence="3">The sequence shown here is derived from an EMBL/GenBank/DDBJ whole genome shotgun (WGS) entry which is preliminary data.</text>
</comment>
<dbReference type="InterPro" id="IPR006176">
    <property type="entry name" value="3-OHacyl-CoA_DH_NAD-bd"/>
</dbReference>
<dbReference type="PANTHER" id="PTHR48075">
    <property type="entry name" value="3-HYDROXYACYL-COA DEHYDROGENASE FAMILY PROTEIN"/>
    <property type="match status" value="1"/>
</dbReference>
<dbReference type="Proteomes" id="UP001499882">
    <property type="component" value="Unassembled WGS sequence"/>
</dbReference>
<feature type="domain" description="3-hydroxyacyl-CoA dehydrogenase NAD binding" evidence="2">
    <location>
        <begin position="2"/>
        <end position="118"/>
    </location>
</feature>
<organism evidence="3 4">
    <name type="scientific">Nocardioides endophyticus</name>
    <dbReference type="NCBI Taxonomy" id="1353775"/>
    <lineage>
        <taxon>Bacteria</taxon>
        <taxon>Bacillati</taxon>
        <taxon>Actinomycetota</taxon>
        <taxon>Actinomycetes</taxon>
        <taxon>Propionibacteriales</taxon>
        <taxon>Nocardioidaceae</taxon>
        <taxon>Nocardioides</taxon>
    </lineage>
</organism>
<dbReference type="RefSeq" id="WP_345525497.1">
    <property type="nucleotide sequence ID" value="NZ_BAABKN010000006.1"/>
</dbReference>
<gene>
    <name evidence="3" type="ORF">GCM10023350_09870</name>
</gene>
<keyword evidence="4" id="KW-1185">Reference proteome</keyword>
<protein>
    <recommendedName>
        <fullName evidence="2">3-hydroxyacyl-CoA dehydrogenase NAD binding domain-containing protein</fullName>
    </recommendedName>
</protein>
<proteinExistence type="inferred from homology"/>
<name>A0ABP8YIL5_9ACTN</name>
<dbReference type="PANTHER" id="PTHR48075:SF9">
    <property type="entry name" value="3-HYDROXYBUTYRYL-COA DEHYDROGENASE"/>
    <property type="match status" value="1"/>
</dbReference>